<dbReference type="Gene3D" id="3.60.70.12">
    <property type="entry name" value="L-amino peptidase D-ALA esterase/amidase"/>
    <property type="match status" value="1"/>
</dbReference>
<dbReference type="SUPFAM" id="SSF56266">
    <property type="entry name" value="DmpA/ArgJ-like"/>
    <property type="match status" value="1"/>
</dbReference>
<feature type="binding site" evidence="10">
    <location>
        <position position="397"/>
    </location>
    <ligand>
        <name>substrate</name>
    </ligand>
</feature>
<dbReference type="OrthoDB" id="9804242at2"/>
<keyword evidence="4 10" id="KW-0963">Cytoplasm</keyword>
<feature type="binding site" evidence="10">
    <location>
        <position position="392"/>
    </location>
    <ligand>
        <name>substrate</name>
    </ligand>
</feature>
<feature type="site" description="Cleavage; by autolysis" evidence="10">
    <location>
        <begin position="186"/>
        <end position="187"/>
    </location>
</feature>
<evidence type="ECO:0000256" key="10">
    <source>
        <dbReference type="HAMAP-Rule" id="MF_01106"/>
    </source>
</evidence>
<dbReference type="HAMAP" id="MF_01106">
    <property type="entry name" value="ArgJ"/>
    <property type="match status" value="1"/>
</dbReference>
<evidence type="ECO:0000256" key="6">
    <source>
        <dbReference type="ARBA" id="ARBA00022605"/>
    </source>
</evidence>
<sequence>MSEPAPSLPAGFQFSGVACGIKASGKKDVSLIVSERDVVGAGVFTKNQIVAAPVLLCKARTPSETIRAVVTNSGNANACTGQSGMDDAVTMCQQVAAKVGCDESQVLVMSTGVIGQPLPMDKIAVGIEQAHDQLSNDHESFLSAADAILTTDNARKMVQRTVVCGGKSYEIAAMAKGAGMISPNMATMLAVVLTDAPLESTQCQTMLAKAADLSFNRVSVDGHTSTNDTLLLLSSGQGEPLSGEPLQDFVDQLNDLCIELAKKLVADGEGATHVMQVHVHGAADDSAAELIARTVAASPLVKTAITGGDPNWGRIVSAAGYAEAKIDPTKTTLKICGQAIYLEGVPQSFDAAALSKKMKANVDVEIDLQVGLQSGKATFWSSDLTTEYVTFNSEYTT</sequence>
<dbReference type="PANTHER" id="PTHR23100:SF0">
    <property type="entry name" value="ARGININE BIOSYNTHESIS BIFUNCTIONAL PROTEIN ARGJ, MITOCHONDRIAL"/>
    <property type="match status" value="1"/>
</dbReference>
<comment type="function">
    <text evidence="10">Catalyzes two activities which are involved in the cyclic version of arginine biosynthesis: the synthesis of N-acetylglutamate from glutamate and acetyl-CoA as the acetyl donor, and of ornithine by transacetylation between N(2)-acetylornithine and glutamate.</text>
</comment>
<keyword evidence="5 10" id="KW-0055">Arginine biosynthesis</keyword>
<dbReference type="FunFam" id="3.10.20.340:FF:000003">
    <property type="entry name" value="Arginine biosynthesis bifunctional protein ArgJ"/>
    <property type="match status" value="1"/>
</dbReference>
<keyword evidence="9 10" id="KW-0012">Acyltransferase</keyword>
<feature type="binding site" evidence="10">
    <location>
        <position position="269"/>
    </location>
    <ligand>
        <name>substrate</name>
    </ligand>
</feature>
<dbReference type="UniPathway" id="UPA00068">
    <property type="reaction ID" value="UER00106"/>
</dbReference>
<comment type="catalytic activity">
    <reaction evidence="10">
        <text>L-glutamate + acetyl-CoA = N-acetyl-L-glutamate + CoA + H(+)</text>
        <dbReference type="Rhea" id="RHEA:24292"/>
        <dbReference type="ChEBI" id="CHEBI:15378"/>
        <dbReference type="ChEBI" id="CHEBI:29985"/>
        <dbReference type="ChEBI" id="CHEBI:44337"/>
        <dbReference type="ChEBI" id="CHEBI:57287"/>
        <dbReference type="ChEBI" id="CHEBI:57288"/>
        <dbReference type="EC" id="2.3.1.1"/>
    </reaction>
</comment>
<evidence type="ECO:0000313" key="12">
    <source>
        <dbReference type="Proteomes" id="UP000319817"/>
    </source>
</evidence>
<dbReference type="EMBL" id="CP036526">
    <property type="protein sequence ID" value="QDT12555.1"/>
    <property type="molecule type" value="Genomic_DNA"/>
</dbReference>
<comment type="subunit">
    <text evidence="3 10">Heterotetramer of two alpha and two beta chains.</text>
</comment>
<proteinExistence type="inferred from homology"/>
<dbReference type="PANTHER" id="PTHR23100">
    <property type="entry name" value="ARGININE BIOSYNTHESIS BIFUNCTIONAL PROTEIN ARGJ"/>
    <property type="match status" value="1"/>
</dbReference>
<keyword evidence="6 10" id="KW-0028">Amino-acid biosynthesis</keyword>
<dbReference type="EC" id="2.3.1.35" evidence="10"/>
<evidence type="ECO:0000256" key="8">
    <source>
        <dbReference type="ARBA" id="ARBA00022813"/>
    </source>
</evidence>
<reference evidence="11 12" key="1">
    <citation type="submission" date="2019-02" db="EMBL/GenBank/DDBJ databases">
        <title>Deep-cultivation of Planctomycetes and their phenomic and genomic characterization uncovers novel biology.</title>
        <authorList>
            <person name="Wiegand S."/>
            <person name="Jogler M."/>
            <person name="Boedeker C."/>
            <person name="Pinto D."/>
            <person name="Vollmers J."/>
            <person name="Rivas-Marin E."/>
            <person name="Kohn T."/>
            <person name="Peeters S.H."/>
            <person name="Heuer A."/>
            <person name="Rast P."/>
            <person name="Oberbeckmann S."/>
            <person name="Bunk B."/>
            <person name="Jeske O."/>
            <person name="Meyerdierks A."/>
            <person name="Storesund J.E."/>
            <person name="Kallscheuer N."/>
            <person name="Luecker S."/>
            <person name="Lage O.M."/>
            <person name="Pohl T."/>
            <person name="Merkel B.J."/>
            <person name="Hornburger P."/>
            <person name="Mueller R.-W."/>
            <person name="Bruemmer F."/>
            <person name="Labrenz M."/>
            <person name="Spormann A.M."/>
            <person name="Op den Camp H."/>
            <person name="Overmann J."/>
            <person name="Amann R."/>
            <person name="Jetten M.S.M."/>
            <person name="Mascher T."/>
            <person name="Medema M.H."/>
            <person name="Devos D.P."/>
            <person name="Kaster A.-K."/>
            <person name="Ovreas L."/>
            <person name="Rohde M."/>
            <person name="Galperin M.Y."/>
            <person name="Jogler C."/>
        </authorList>
    </citation>
    <scope>NUCLEOTIDE SEQUENCE [LARGE SCALE GENOMIC DNA]</scope>
    <source>
        <strain evidence="11 12">K23_9</strain>
    </source>
</reference>
<dbReference type="GO" id="GO:0006592">
    <property type="term" value="P:ornithine biosynthetic process"/>
    <property type="evidence" value="ECO:0007669"/>
    <property type="project" value="TreeGrafter"/>
</dbReference>
<evidence type="ECO:0000256" key="9">
    <source>
        <dbReference type="ARBA" id="ARBA00023315"/>
    </source>
</evidence>
<keyword evidence="8 10" id="KW-0068">Autocatalytic cleavage</keyword>
<dbReference type="GO" id="GO:0006526">
    <property type="term" value="P:L-arginine biosynthetic process"/>
    <property type="evidence" value="ECO:0007669"/>
    <property type="project" value="UniProtKB-UniRule"/>
</dbReference>
<gene>
    <name evidence="10 11" type="primary">argJ</name>
    <name evidence="11" type="ORF">K239x_45650</name>
</gene>
<accession>A0A517NZL6</accession>
<dbReference type="EC" id="2.3.1.1" evidence="10"/>
<dbReference type="NCBIfam" id="NF003802">
    <property type="entry name" value="PRK05388.1"/>
    <property type="match status" value="1"/>
</dbReference>
<keyword evidence="10" id="KW-0511">Multifunctional enzyme</keyword>
<dbReference type="Proteomes" id="UP000319817">
    <property type="component" value="Chromosome"/>
</dbReference>
<comment type="similarity">
    <text evidence="2 10">Belongs to the ArgJ family.</text>
</comment>
<feature type="binding site" evidence="10">
    <location>
        <position position="187"/>
    </location>
    <ligand>
        <name>substrate</name>
    </ligand>
</feature>
<dbReference type="InterPro" id="IPR042195">
    <property type="entry name" value="ArgJ_beta_C"/>
</dbReference>
<comment type="pathway">
    <text evidence="10">Amino-acid biosynthesis; L-arginine biosynthesis; L-ornithine and N-acetyl-L-glutamate from L-glutamate and N(2)-acetyl-L-ornithine (cyclic): step 1/1.</text>
</comment>
<organism evidence="11 12">
    <name type="scientific">Stieleria marina</name>
    <dbReference type="NCBI Taxonomy" id="1930275"/>
    <lineage>
        <taxon>Bacteria</taxon>
        <taxon>Pseudomonadati</taxon>
        <taxon>Planctomycetota</taxon>
        <taxon>Planctomycetia</taxon>
        <taxon>Pirellulales</taxon>
        <taxon>Pirellulaceae</taxon>
        <taxon>Stieleria</taxon>
    </lineage>
</organism>
<feature type="chain" id="PRO_5023299426" description="Arginine biosynthesis bifunctional protein ArgJ beta chain" evidence="10">
    <location>
        <begin position="187"/>
        <end position="397"/>
    </location>
</feature>
<dbReference type="GO" id="GO:0004042">
    <property type="term" value="F:L-glutamate N-acetyltransferase activity"/>
    <property type="evidence" value="ECO:0007669"/>
    <property type="project" value="UniProtKB-UniRule"/>
</dbReference>
<dbReference type="InterPro" id="IPR016117">
    <property type="entry name" value="ArgJ-like_dom_sf"/>
</dbReference>
<dbReference type="Gene3D" id="3.10.20.340">
    <property type="entry name" value="ArgJ beta chain, C-terminal domain"/>
    <property type="match status" value="1"/>
</dbReference>
<dbReference type="GO" id="GO:0004358">
    <property type="term" value="F:L-glutamate N-acetyltransferase activity, acting on acetyl-L-ornithine as donor"/>
    <property type="evidence" value="ECO:0007669"/>
    <property type="project" value="UniProtKB-UniRule"/>
</dbReference>
<evidence type="ECO:0000256" key="2">
    <source>
        <dbReference type="ARBA" id="ARBA00006774"/>
    </source>
</evidence>
<dbReference type="AlphaFoldDB" id="A0A517NZL6"/>
<comment type="subcellular location">
    <subcellularLocation>
        <location evidence="1 10">Cytoplasm</location>
    </subcellularLocation>
</comment>
<keyword evidence="7 10" id="KW-0808">Transferase</keyword>
<evidence type="ECO:0000313" key="11">
    <source>
        <dbReference type="EMBL" id="QDT12555.1"/>
    </source>
</evidence>
<feature type="site" description="Involved in the stabilization of negative charge on the oxyanion by the formation of the oxyanion hole" evidence="10">
    <location>
        <position position="111"/>
    </location>
</feature>
<evidence type="ECO:0000256" key="1">
    <source>
        <dbReference type="ARBA" id="ARBA00004496"/>
    </source>
</evidence>
<evidence type="ECO:0000256" key="7">
    <source>
        <dbReference type="ARBA" id="ARBA00022679"/>
    </source>
</evidence>
<dbReference type="CDD" id="cd02152">
    <property type="entry name" value="OAT"/>
    <property type="match status" value="1"/>
</dbReference>
<evidence type="ECO:0000256" key="5">
    <source>
        <dbReference type="ARBA" id="ARBA00022571"/>
    </source>
</evidence>
<dbReference type="RefSeq" id="WP_145420438.1">
    <property type="nucleotide sequence ID" value="NZ_CP036526.1"/>
</dbReference>
<name>A0A517NZL6_9BACT</name>
<dbReference type="InterPro" id="IPR002813">
    <property type="entry name" value="Arg_biosynth_ArgJ"/>
</dbReference>
<feature type="active site" description="Nucleophile" evidence="10">
    <location>
        <position position="187"/>
    </location>
</feature>
<evidence type="ECO:0000256" key="3">
    <source>
        <dbReference type="ARBA" id="ARBA00011475"/>
    </source>
</evidence>
<dbReference type="FunFam" id="3.60.70.12:FF:000001">
    <property type="entry name" value="Arginine biosynthesis bifunctional protein ArgJ, chloroplastic"/>
    <property type="match status" value="1"/>
</dbReference>
<comment type="catalytic activity">
    <reaction evidence="10">
        <text>N(2)-acetyl-L-ornithine + L-glutamate = N-acetyl-L-glutamate + L-ornithine</text>
        <dbReference type="Rhea" id="RHEA:15349"/>
        <dbReference type="ChEBI" id="CHEBI:29985"/>
        <dbReference type="ChEBI" id="CHEBI:44337"/>
        <dbReference type="ChEBI" id="CHEBI:46911"/>
        <dbReference type="ChEBI" id="CHEBI:57805"/>
        <dbReference type="EC" id="2.3.1.35"/>
    </reaction>
</comment>
<feature type="binding site" evidence="10">
    <location>
        <position position="176"/>
    </location>
    <ligand>
        <name>substrate</name>
    </ligand>
</feature>
<keyword evidence="12" id="KW-1185">Reference proteome</keyword>
<dbReference type="Pfam" id="PF01960">
    <property type="entry name" value="ArgJ"/>
    <property type="match status" value="1"/>
</dbReference>
<comment type="pathway">
    <text evidence="10">Amino-acid biosynthesis; L-arginine biosynthesis; N(2)-acetyl-L-ornithine from L-glutamate: step 1/4.</text>
</comment>
<dbReference type="GO" id="GO:0005737">
    <property type="term" value="C:cytoplasm"/>
    <property type="evidence" value="ECO:0007669"/>
    <property type="project" value="UniProtKB-SubCell"/>
</dbReference>
<dbReference type="NCBIfam" id="TIGR00120">
    <property type="entry name" value="ArgJ"/>
    <property type="match status" value="1"/>
</dbReference>
<feature type="binding site" evidence="10">
    <location>
        <position position="150"/>
    </location>
    <ligand>
        <name>substrate</name>
    </ligand>
</feature>
<feature type="chain" id="PRO_5023299427" description="Arginine biosynthesis bifunctional protein ArgJ alpha chain" evidence="10">
    <location>
        <begin position="1"/>
        <end position="186"/>
    </location>
</feature>
<evidence type="ECO:0000256" key="4">
    <source>
        <dbReference type="ARBA" id="ARBA00022490"/>
    </source>
</evidence>
<feature type="site" description="Involved in the stabilization of negative charge on the oxyanion by the formation of the oxyanion hole" evidence="10">
    <location>
        <position position="112"/>
    </location>
</feature>
<protein>
    <recommendedName>
        <fullName evidence="10">Arginine biosynthesis bifunctional protein ArgJ</fullName>
    </recommendedName>
    <domain>
        <recommendedName>
            <fullName evidence="10">Glutamate N-acetyltransferase</fullName>
            <ecNumber evidence="10">2.3.1.35</ecNumber>
        </recommendedName>
        <alternativeName>
            <fullName evidence="10">Ornithine acetyltransferase</fullName>
            <shortName evidence="10">OATase</shortName>
        </alternativeName>
        <alternativeName>
            <fullName evidence="10">Ornithine transacetylase</fullName>
        </alternativeName>
    </domain>
    <domain>
        <recommendedName>
            <fullName evidence="10">Amino-acid acetyltransferase</fullName>
            <ecNumber evidence="10">2.3.1.1</ecNumber>
        </recommendedName>
        <alternativeName>
            <fullName evidence="10">N-acetylglutamate synthase</fullName>
            <shortName evidence="10">AGSase</shortName>
        </alternativeName>
    </domain>
    <component>
        <recommendedName>
            <fullName evidence="10">Arginine biosynthesis bifunctional protein ArgJ alpha chain</fullName>
        </recommendedName>
    </component>
    <component>
        <recommendedName>
            <fullName evidence="10">Arginine biosynthesis bifunctional protein ArgJ beta chain</fullName>
        </recommendedName>
    </component>
</protein>